<dbReference type="Proteomes" id="UP001164712">
    <property type="component" value="Chromosome"/>
</dbReference>
<name>A0ABY7HPT3_9GAMM</name>
<accession>A0ABY7HPT3</accession>
<dbReference type="InterPro" id="IPR022576">
    <property type="entry name" value="YfgG"/>
</dbReference>
<feature type="compositionally biased region" description="Polar residues" evidence="1">
    <location>
        <begin position="36"/>
        <end position="46"/>
    </location>
</feature>
<proteinExistence type="predicted"/>
<keyword evidence="3" id="KW-1185">Reference proteome</keyword>
<feature type="region of interest" description="Disordered" evidence="1">
    <location>
        <begin position="36"/>
        <end position="61"/>
    </location>
</feature>
<protein>
    <submittedName>
        <fullName evidence="2">YfgG family protein</fullName>
    </submittedName>
</protein>
<evidence type="ECO:0000313" key="2">
    <source>
        <dbReference type="EMBL" id="WAT01402.1"/>
    </source>
</evidence>
<organism evidence="2 3">
    <name type="scientific">Rouxiella chamberiensis</name>
    <dbReference type="NCBI Taxonomy" id="1513468"/>
    <lineage>
        <taxon>Bacteria</taxon>
        <taxon>Pseudomonadati</taxon>
        <taxon>Pseudomonadota</taxon>
        <taxon>Gammaproteobacteria</taxon>
        <taxon>Enterobacterales</taxon>
        <taxon>Yersiniaceae</taxon>
        <taxon>Rouxiella</taxon>
    </lineage>
</organism>
<dbReference type="EMBL" id="CP114058">
    <property type="protein sequence ID" value="WAT01402.1"/>
    <property type="molecule type" value="Genomic_DNA"/>
</dbReference>
<reference evidence="2" key="1">
    <citation type="submission" date="2022-12" db="EMBL/GenBank/DDBJ databases">
        <title>Complete genome sequence of an Australian strain of Rouxiella badensis DAR84756 and resolution of the R. badensis DSM100043 and R. chamberiensis DSM28324 genomes.</title>
        <authorList>
            <person name="Paul S."/>
            <person name="Anderson P.J."/>
            <person name="Maynard G."/>
            <person name="Dyall-Smith M."/>
            <person name="Kudinha T."/>
        </authorList>
    </citation>
    <scope>NUCLEOTIDE SEQUENCE</scope>
    <source>
        <strain evidence="2">DSM 28324</strain>
    </source>
</reference>
<evidence type="ECO:0000256" key="1">
    <source>
        <dbReference type="SAM" id="MobiDB-lite"/>
    </source>
</evidence>
<dbReference type="Pfam" id="PF11119">
    <property type="entry name" value="DUF2633"/>
    <property type="match status" value="1"/>
</dbReference>
<evidence type="ECO:0000313" key="3">
    <source>
        <dbReference type="Proteomes" id="UP001164712"/>
    </source>
</evidence>
<gene>
    <name evidence="2" type="ORF">O1V66_00900</name>
</gene>
<sequence length="61" mass="6987">MRNKNNMKMTKIVLAISFIILIGRLIYAGIGSYSHHQNQKQVQTEQRIAPVSHKNQPDKTP</sequence>